<reference evidence="1" key="1">
    <citation type="submission" date="2018-02" db="EMBL/GenBank/DDBJ databases">
        <title>Rhizophora mucronata_Transcriptome.</title>
        <authorList>
            <person name="Meera S.P."/>
            <person name="Sreeshan A."/>
            <person name="Augustine A."/>
        </authorList>
    </citation>
    <scope>NUCLEOTIDE SEQUENCE</scope>
    <source>
        <tissue evidence="1">Leaf</tissue>
    </source>
</reference>
<accession>A0A2P2QC66</accession>
<proteinExistence type="predicted"/>
<evidence type="ECO:0000313" key="1">
    <source>
        <dbReference type="EMBL" id="MBX64586.1"/>
    </source>
</evidence>
<sequence length="32" mass="3768">MIWNFVVSTSCVSYEYDGNVCVHFYIVEPTKH</sequence>
<protein>
    <submittedName>
        <fullName evidence="1">Uncharacterized protein</fullName>
    </submittedName>
</protein>
<dbReference type="AlphaFoldDB" id="A0A2P2QC66"/>
<dbReference type="EMBL" id="GGEC01084102">
    <property type="protein sequence ID" value="MBX64586.1"/>
    <property type="molecule type" value="Transcribed_RNA"/>
</dbReference>
<organism evidence="1">
    <name type="scientific">Rhizophora mucronata</name>
    <name type="common">Asiatic mangrove</name>
    <dbReference type="NCBI Taxonomy" id="61149"/>
    <lineage>
        <taxon>Eukaryota</taxon>
        <taxon>Viridiplantae</taxon>
        <taxon>Streptophyta</taxon>
        <taxon>Embryophyta</taxon>
        <taxon>Tracheophyta</taxon>
        <taxon>Spermatophyta</taxon>
        <taxon>Magnoliopsida</taxon>
        <taxon>eudicotyledons</taxon>
        <taxon>Gunneridae</taxon>
        <taxon>Pentapetalae</taxon>
        <taxon>rosids</taxon>
        <taxon>fabids</taxon>
        <taxon>Malpighiales</taxon>
        <taxon>Rhizophoraceae</taxon>
        <taxon>Rhizophora</taxon>
    </lineage>
</organism>
<name>A0A2P2QC66_RHIMU</name>